<organism evidence="4 5">
    <name type="scientific">Methylobacterium nodulans (strain LMG 21967 / CNCM I-2342 / ORS 2060)</name>
    <dbReference type="NCBI Taxonomy" id="460265"/>
    <lineage>
        <taxon>Bacteria</taxon>
        <taxon>Pseudomonadati</taxon>
        <taxon>Pseudomonadota</taxon>
        <taxon>Alphaproteobacteria</taxon>
        <taxon>Hyphomicrobiales</taxon>
        <taxon>Methylobacteriaceae</taxon>
        <taxon>Methylobacterium</taxon>
    </lineage>
</organism>
<dbReference type="NCBIfam" id="NF033550">
    <property type="entry name" value="transpos_ISL3"/>
    <property type="match status" value="1"/>
</dbReference>
<feature type="domain" description="Transposase IS204/IS1001/IS1096/IS1165 zinc-finger" evidence="3">
    <location>
        <begin position="35"/>
        <end position="78"/>
    </location>
</feature>
<dbReference type="eggNOG" id="COG3464">
    <property type="taxonomic scope" value="Bacteria"/>
</dbReference>
<dbReference type="STRING" id="460265.Mnod_6189"/>
<feature type="domain" description="Transposase IS204/IS1001/IS1096/IS1165 DDE" evidence="2">
    <location>
        <begin position="155"/>
        <end position="259"/>
    </location>
</feature>
<proteinExistence type="predicted"/>
<dbReference type="Proteomes" id="UP000008207">
    <property type="component" value="Chromosome"/>
</dbReference>
<feature type="domain" description="Transposase IS204/IS1001/IS1096/IS1165 DDE" evidence="2">
    <location>
        <begin position="427"/>
        <end position="557"/>
    </location>
</feature>
<evidence type="ECO:0000313" key="5">
    <source>
        <dbReference type="Proteomes" id="UP000008207"/>
    </source>
</evidence>
<dbReference type="PANTHER" id="PTHR33498">
    <property type="entry name" value="TRANSPOSASE FOR INSERTION SEQUENCE ELEMENT IS1557"/>
    <property type="match status" value="1"/>
</dbReference>
<feature type="compositionally biased region" description="Basic and acidic residues" evidence="1">
    <location>
        <begin position="264"/>
        <end position="275"/>
    </location>
</feature>
<dbReference type="AlphaFoldDB" id="B8IVE8"/>
<dbReference type="HOGENOM" id="CLU_029608_5_1_5"/>
<dbReference type="OrthoDB" id="46712at2"/>
<dbReference type="InterPro" id="IPR047951">
    <property type="entry name" value="Transpos_ISL3"/>
</dbReference>
<dbReference type="eggNOG" id="COG4584">
    <property type="taxonomic scope" value="Bacteria"/>
</dbReference>
<evidence type="ECO:0000313" key="4">
    <source>
        <dbReference type="EMBL" id="ACL60999.1"/>
    </source>
</evidence>
<keyword evidence="5" id="KW-1185">Reference proteome</keyword>
<gene>
    <name evidence="4" type="ordered locus">Mnod_6189</name>
</gene>
<dbReference type="Pfam" id="PF01610">
    <property type="entry name" value="DDE_Tnp_ISL3"/>
    <property type="match status" value="2"/>
</dbReference>
<evidence type="ECO:0000259" key="2">
    <source>
        <dbReference type="Pfam" id="PF01610"/>
    </source>
</evidence>
<dbReference type="KEGG" id="mno:Mnod_6189"/>
<dbReference type="EMBL" id="CP001349">
    <property type="protein sequence ID" value="ACL60999.1"/>
    <property type="molecule type" value="Genomic_DNA"/>
</dbReference>
<accession>B8IVE8</accession>
<dbReference type="PANTHER" id="PTHR33498:SF1">
    <property type="entry name" value="TRANSPOSASE FOR INSERTION SEQUENCE ELEMENT IS1557"/>
    <property type="match status" value="1"/>
</dbReference>
<dbReference type="RefSeq" id="WP_015932582.1">
    <property type="nucleotide sequence ID" value="NC_011894.1"/>
</dbReference>
<evidence type="ECO:0000259" key="3">
    <source>
        <dbReference type="Pfam" id="PF14690"/>
    </source>
</evidence>
<feature type="region of interest" description="Disordered" evidence="1">
    <location>
        <begin position="256"/>
        <end position="277"/>
    </location>
</feature>
<dbReference type="InterPro" id="IPR002560">
    <property type="entry name" value="Transposase_DDE"/>
</dbReference>
<dbReference type="Pfam" id="PF14690">
    <property type="entry name" value="Zn_ribbon_ISL3"/>
    <property type="match status" value="1"/>
</dbReference>
<sequence length="562" mass="61743">MVMTRLYEIPGCDLIAIHTDRAANIVMQVHGRRREGRCPACGTPSAAGHGCYRRRPADLPSLGRAVRLDLAVRRLRCLNPSCTRRTFCLPVPTLLAPRVRRTRRLAKAQQRVGLATSARAGARLLASLAMPTSGSTLLRLMHAAPLPRAGRVRAIGVDDWAWRRGRAWGTLLVDLDRHRTIDLLPDRTSTTFEAWLRSRPGLEIVARDRSTGSARAAQAVVPGAQQVADRWHLLLNARQMLERWLVGAHARLDAWPVPSGSSRPTRDHAFPRSRTDQAAAREAQRRRVARHAEVQRRRAAGESIMAIARAIPLAPGTVRRYASTDHAPERGERRIGPSLLDPFLAHLEERLAEGCENGLHLVRELRNLGYAGGSRQGHKWLQSRRTRRARNTARRWRGTLPEGAALDPAAPPVRPVAVRLPGPKALAWIMMAAPARLSPPEGALLARVMQDPEAATMHGLVQQFAALVRAAGVGGNGVSARGIRRLAALEAWLAEARASSIRALQTFASGLVMDGAAVRAALTTPWSNAQAEGQITKLKLIKRLMYGRAGFDLLRRRMLLPP</sequence>
<name>B8IVE8_METNO</name>
<reference evidence="4 5" key="1">
    <citation type="submission" date="2009-01" db="EMBL/GenBank/DDBJ databases">
        <title>Complete sequence of chromosome of Methylobacterium nodulans ORS 2060.</title>
        <authorList>
            <consortium name="US DOE Joint Genome Institute"/>
            <person name="Lucas S."/>
            <person name="Copeland A."/>
            <person name="Lapidus A."/>
            <person name="Glavina del Rio T."/>
            <person name="Dalin E."/>
            <person name="Tice H."/>
            <person name="Bruce D."/>
            <person name="Goodwin L."/>
            <person name="Pitluck S."/>
            <person name="Sims D."/>
            <person name="Brettin T."/>
            <person name="Detter J.C."/>
            <person name="Han C."/>
            <person name="Larimer F."/>
            <person name="Land M."/>
            <person name="Hauser L."/>
            <person name="Kyrpides N."/>
            <person name="Ivanova N."/>
            <person name="Marx C.J."/>
            <person name="Richardson P."/>
        </authorList>
    </citation>
    <scope>NUCLEOTIDE SEQUENCE [LARGE SCALE GENOMIC DNA]</scope>
    <source>
        <strain evidence="5">LMG 21967 / CNCM I-2342 / ORS 2060</strain>
    </source>
</reference>
<evidence type="ECO:0000256" key="1">
    <source>
        <dbReference type="SAM" id="MobiDB-lite"/>
    </source>
</evidence>
<protein>
    <submittedName>
        <fullName evidence="4">Transposase IS204/IS1001/IS1096/IS1165 family protein</fullName>
    </submittedName>
</protein>
<dbReference type="InterPro" id="IPR029261">
    <property type="entry name" value="Transposase_Znf"/>
</dbReference>